<organism evidence="2 3">
    <name type="scientific">Hymenobacter caeli</name>
    <dbReference type="NCBI Taxonomy" id="2735894"/>
    <lineage>
        <taxon>Bacteria</taxon>
        <taxon>Pseudomonadati</taxon>
        <taxon>Bacteroidota</taxon>
        <taxon>Cytophagia</taxon>
        <taxon>Cytophagales</taxon>
        <taxon>Hymenobacteraceae</taxon>
        <taxon>Hymenobacter</taxon>
    </lineage>
</organism>
<keyword evidence="1" id="KW-1133">Transmembrane helix</keyword>
<evidence type="ECO:0000313" key="3">
    <source>
        <dbReference type="Proteomes" id="UP000779507"/>
    </source>
</evidence>
<keyword evidence="3" id="KW-1185">Reference proteome</keyword>
<accession>A0ABX2FUT7</accession>
<reference evidence="2 3" key="1">
    <citation type="submission" date="2020-05" db="EMBL/GenBank/DDBJ databases">
        <title>Genomic Encyclopedia of Type Strains, Phase IV (KMG-V): Genome sequencing to study the core and pangenomes of soil and plant-associated prokaryotes.</title>
        <authorList>
            <person name="Whitman W."/>
        </authorList>
    </citation>
    <scope>NUCLEOTIDE SEQUENCE [LARGE SCALE GENOMIC DNA]</scope>
    <source>
        <strain evidence="2 3">9A</strain>
    </source>
</reference>
<evidence type="ECO:0000256" key="1">
    <source>
        <dbReference type="SAM" id="Phobius"/>
    </source>
</evidence>
<dbReference type="EMBL" id="JABSNP010000015">
    <property type="protein sequence ID" value="NRT20256.1"/>
    <property type="molecule type" value="Genomic_DNA"/>
</dbReference>
<comment type="caution">
    <text evidence="2">The sequence shown here is derived from an EMBL/GenBank/DDBJ whole genome shotgun (WGS) entry which is preliminary data.</text>
</comment>
<protein>
    <submittedName>
        <fullName evidence="2">Uncharacterized protein</fullName>
    </submittedName>
</protein>
<keyword evidence="1" id="KW-0472">Membrane</keyword>
<gene>
    <name evidence="2" type="ORF">HNP98_003096</name>
</gene>
<proteinExistence type="predicted"/>
<name>A0ABX2FUT7_9BACT</name>
<feature type="transmembrane region" description="Helical" evidence="1">
    <location>
        <begin position="7"/>
        <end position="32"/>
    </location>
</feature>
<sequence>MLLRAAFGKLIVGTVAGGTWLLWVGLVLALAAGF</sequence>
<evidence type="ECO:0000313" key="2">
    <source>
        <dbReference type="EMBL" id="NRT20256.1"/>
    </source>
</evidence>
<dbReference type="Proteomes" id="UP000779507">
    <property type="component" value="Unassembled WGS sequence"/>
</dbReference>
<keyword evidence="1" id="KW-0812">Transmembrane</keyword>